<dbReference type="Proteomes" id="UP000225433">
    <property type="component" value="Unassembled WGS sequence"/>
</dbReference>
<evidence type="ECO:0000313" key="5">
    <source>
        <dbReference type="Proteomes" id="UP000225433"/>
    </source>
</evidence>
<protein>
    <submittedName>
        <fullName evidence="4">Uncharacterized protein</fullName>
    </submittedName>
</protein>
<gene>
    <name evidence="4" type="ORF">Xhom_03746</name>
    <name evidence="3" type="ORF">Xhom_03833</name>
    <name evidence="2" type="ORF">Xhom_04640</name>
</gene>
<comment type="caution">
    <text evidence="4">The sequence shown here is derived from an EMBL/GenBank/DDBJ whole genome shotgun (WGS) entry which is preliminary data.</text>
</comment>
<accession>A0A2G0Q3G1</accession>
<dbReference type="AlphaFoldDB" id="A0A2G0Q3G1"/>
<keyword evidence="1" id="KW-0472">Membrane</keyword>
<evidence type="ECO:0000313" key="4">
    <source>
        <dbReference type="EMBL" id="PHM53745.1"/>
    </source>
</evidence>
<evidence type="ECO:0000256" key="1">
    <source>
        <dbReference type="SAM" id="Phobius"/>
    </source>
</evidence>
<keyword evidence="1" id="KW-0812">Transmembrane</keyword>
<dbReference type="EMBL" id="NJAI01000011">
    <property type="protein sequence ID" value="PHM51991.1"/>
    <property type="molecule type" value="Genomic_DNA"/>
</dbReference>
<sequence>MTGGELIKSIPLLIKFSMIKARFPVFNLLVFLISGFMYKINKINMLYKWNLKAR</sequence>
<feature type="transmembrane region" description="Helical" evidence="1">
    <location>
        <begin position="21"/>
        <end position="40"/>
    </location>
</feature>
<evidence type="ECO:0000313" key="2">
    <source>
        <dbReference type="EMBL" id="PHM51991.1"/>
    </source>
</evidence>
<dbReference type="EMBL" id="NJAI01000007">
    <property type="protein sequence ID" value="PHM52951.1"/>
    <property type="molecule type" value="Genomic_DNA"/>
</dbReference>
<reference evidence="4 5" key="1">
    <citation type="journal article" date="2017" name="Nat. Microbiol.">
        <title>Natural product diversity associated with the nematode symbionts Photorhabdus and Xenorhabdus.</title>
        <authorList>
            <person name="Tobias N.J."/>
            <person name="Wolff H."/>
            <person name="Djahanschiri B."/>
            <person name="Grundmann F."/>
            <person name="Kronenwerth M."/>
            <person name="Shi Y.M."/>
            <person name="Simonyi S."/>
            <person name="Grun P."/>
            <person name="Shapiro-Ilan D."/>
            <person name="Pidot S.J."/>
            <person name="Stinear T.P."/>
            <person name="Ebersberger I."/>
            <person name="Bode H.B."/>
        </authorList>
    </citation>
    <scope>NUCLEOTIDE SEQUENCE [LARGE SCALE GENOMIC DNA]</scope>
    <source>
        <strain evidence="4 5">DSM 17903</strain>
    </source>
</reference>
<organism evidence="4 5">
    <name type="scientific">Xenorhabdus hominickii</name>
    <dbReference type="NCBI Taxonomy" id="351679"/>
    <lineage>
        <taxon>Bacteria</taxon>
        <taxon>Pseudomonadati</taxon>
        <taxon>Pseudomonadota</taxon>
        <taxon>Gammaproteobacteria</taxon>
        <taxon>Enterobacterales</taxon>
        <taxon>Morganellaceae</taxon>
        <taxon>Xenorhabdus</taxon>
    </lineage>
</organism>
<keyword evidence="1" id="KW-1133">Transmembrane helix</keyword>
<evidence type="ECO:0000313" key="3">
    <source>
        <dbReference type="EMBL" id="PHM52951.1"/>
    </source>
</evidence>
<dbReference type="EMBL" id="NJAI01000006">
    <property type="protein sequence ID" value="PHM53745.1"/>
    <property type="molecule type" value="Genomic_DNA"/>
</dbReference>
<proteinExistence type="predicted"/>
<name>A0A2G0Q3G1_XENHO</name>